<evidence type="ECO:0000313" key="4">
    <source>
        <dbReference type="Proteomes" id="UP000017048"/>
    </source>
</evidence>
<dbReference type="PROSITE" id="PS51257">
    <property type="entry name" value="PROKAR_LIPOPROTEIN"/>
    <property type="match status" value="1"/>
</dbReference>
<evidence type="ECO:0000259" key="2">
    <source>
        <dbReference type="Pfam" id="PF24092"/>
    </source>
</evidence>
<protein>
    <submittedName>
        <fullName evidence="3">Uncharacterized protein</fullName>
    </submittedName>
</protein>
<keyword evidence="4" id="KW-1185">Reference proteome</keyword>
<accession>U5EME9</accession>
<feature type="domain" description="DUF7373" evidence="1">
    <location>
        <begin position="58"/>
        <end position="243"/>
    </location>
</feature>
<reference evidence="3 4" key="1">
    <citation type="journal article" date="2014" name="BMC Genomics">
        <title>Genome based analysis of type-I polyketide synthase and nonribosomal peptide synthetase gene clusters in seven strains of five representative Nocardia species.</title>
        <authorList>
            <person name="Komaki H."/>
            <person name="Ichikawa N."/>
            <person name="Hosoyama A."/>
            <person name="Takahashi-Nakaguchi A."/>
            <person name="Matsuzawa T."/>
            <person name="Suzuki K."/>
            <person name="Fujita N."/>
            <person name="Gonoi T."/>
        </authorList>
    </citation>
    <scope>NUCLEOTIDE SEQUENCE [LARGE SCALE GENOMIC DNA]</scope>
    <source>
        <strain evidence="3 4">NBRC 15531</strain>
    </source>
</reference>
<dbReference type="AlphaFoldDB" id="U5EME9"/>
<dbReference type="EMBL" id="BAFO02000035">
    <property type="protein sequence ID" value="GAD87566.1"/>
    <property type="molecule type" value="Genomic_DNA"/>
</dbReference>
<dbReference type="Pfam" id="PF24092">
    <property type="entry name" value="DUF7373_C"/>
    <property type="match status" value="1"/>
</dbReference>
<gene>
    <name evidence="3" type="ORF">NCAST_35_00890</name>
</gene>
<name>U5EME9_NOCAS</name>
<organism evidence="3 4">
    <name type="scientific">Nocardia asteroides NBRC 15531</name>
    <dbReference type="NCBI Taxonomy" id="1110697"/>
    <lineage>
        <taxon>Bacteria</taxon>
        <taxon>Bacillati</taxon>
        <taxon>Actinomycetota</taxon>
        <taxon>Actinomycetes</taxon>
        <taxon>Mycobacteriales</taxon>
        <taxon>Nocardiaceae</taxon>
        <taxon>Nocardia</taxon>
    </lineage>
</organism>
<proteinExistence type="predicted"/>
<dbReference type="InterPro" id="IPR055797">
    <property type="entry name" value="DUF7373"/>
</dbReference>
<evidence type="ECO:0000313" key="3">
    <source>
        <dbReference type="EMBL" id="GAD87566.1"/>
    </source>
</evidence>
<evidence type="ECO:0000259" key="1">
    <source>
        <dbReference type="Pfam" id="PF24088"/>
    </source>
</evidence>
<dbReference type="Proteomes" id="UP000017048">
    <property type="component" value="Unassembled WGS sequence"/>
</dbReference>
<comment type="caution">
    <text evidence="3">The sequence shown here is derived from an EMBL/GenBank/DDBJ whole genome shotgun (WGS) entry which is preliminary data.</text>
</comment>
<dbReference type="InterPro" id="IPR056463">
    <property type="entry name" value="DUF7373_C"/>
</dbReference>
<sequence length="398" mass="43461">MRKRLSIVLTATAIAAVSCGSQVDGLPMPTETPVDLTKLSLGSYSPEPYRYELSIVAKAKDVRDLEAKRMLNYLTSATDIDPETNTLAAVETYTDPDGPFATPALPESLREPITSNSLLAGAYVARTDGDPRSPRRLILSVLRFSTVDKANSASTGIAQALRKEDAHSISVDGRPDVSAFSTNWSSGTAVVQRGVYTVLISYGRADPDQQAITANLSKAVNLQLTKLEGLRPTPWEDVLDTPVDPDQIMRRALGSENPKFPFAIEPDFGAFSPDGHLHYERNSALLQRAYAESRTDLIGRRFGIVYRTKDVAGSFHLQSALATLGKRDQELPAPPLLADARCVQLYEPDPVRKYDLMCAIIRGRYVGVVTANTKLSGQVDPVLYERAAAQYAILSKFE</sequence>
<feature type="domain" description="DUF7373" evidence="2">
    <location>
        <begin position="266"/>
        <end position="395"/>
    </location>
</feature>
<dbReference type="eggNOG" id="ENOG5030Q6P">
    <property type="taxonomic scope" value="Bacteria"/>
</dbReference>
<dbReference type="Pfam" id="PF24088">
    <property type="entry name" value="DUF7373"/>
    <property type="match status" value="1"/>
</dbReference>
<dbReference type="STRING" id="1824.SAMN05444423_103290"/>